<evidence type="ECO:0008006" key="4">
    <source>
        <dbReference type="Google" id="ProtNLM"/>
    </source>
</evidence>
<reference evidence="2 3" key="1">
    <citation type="submission" date="2024-12" db="EMBL/GenBank/DDBJ databases">
        <authorList>
            <person name="Lee Y."/>
        </authorList>
    </citation>
    <scope>NUCLEOTIDE SEQUENCE [LARGE SCALE GENOMIC DNA]</scope>
    <source>
        <strain evidence="2 3">03SUJ4</strain>
    </source>
</reference>
<comment type="caution">
    <text evidence="2">The sequence shown here is derived from an EMBL/GenBank/DDBJ whole genome shotgun (WGS) entry which is preliminary data.</text>
</comment>
<name>A0ABW9KH28_9BACT</name>
<dbReference type="EMBL" id="JBJYXY010000001">
    <property type="protein sequence ID" value="MFN2974275.1"/>
    <property type="molecule type" value="Genomic_DNA"/>
</dbReference>
<feature type="region of interest" description="Disordered" evidence="1">
    <location>
        <begin position="187"/>
        <end position="248"/>
    </location>
</feature>
<sequence>MAETGTPYRSVDAFAHRRLRNVHAMAVRFPEVAGHPNRVPFSGVLTRVDEPSDKAPSGARGHRVVLTRAAAEAALPSLLGMAVDWKSGWDGHDAKQKCGIVTAAELDGNDVRVEGYLFARDWAEMMNEIHAHGDEALGMSYELADAHVDDMRAQEWRLNRVTFTGAAILLRSKAAYRNTSFRVDRSGVAKPAAEVELPGAPKLAEQRTHSQRQPLRQAERPRAGAVRPVEVPTQTTAPMRVRRGTPGA</sequence>
<keyword evidence="3" id="KW-1185">Reference proteome</keyword>
<proteinExistence type="predicted"/>
<organism evidence="2 3">
    <name type="scientific">Terriglobus aquaticus</name>
    <dbReference type="NCBI Taxonomy" id="940139"/>
    <lineage>
        <taxon>Bacteria</taxon>
        <taxon>Pseudomonadati</taxon>
        <taxon>Acidobacteriota</taxon>
        <taxon>Terriglobia</taxon>
        <taxon>Terriglobales</taxon>
        <taxon>Acidobacteriaceae</taxon>
        <taxon>Terriglobus</taxon>
    </lineage>
</organism>
<accession>A0ABW9KH28</accession>
<protein>
    <recommendedName>
        <fullName evidence="4">Single-stranded DNA-binding protein</fullName>
    </recommendedName>
</protein>
<gene>
    <name evidence="2" type="ORF">ACK2TP_00725</name>
</gene>
<dbReference type="RefSeq" id="WP_263414156.1">
    <property type="nucleotide sequence ID" value="NZ_BAABBH010000001.1"/>
</dbReference>
<evidence type="ECO:0000313" key="2">
    <source>
        <dbReference type="EMBL" id="MFN2974275.1"/>
    </source>
</evidence>
<dbReference type="Proteomes" id="UP001634747">
    <property type="component" value="Unassembled WGS sequence"/>
</dbReference>
<evidence type="ECO:0000256" key="1">
    <source>
        <dbReference type="SAM" id="MobiDB-lite"/>
    </source>
</evidence>
<evidence type="ECO:0000313" key="3">
    <source>
        <dbReference type="Proteomes" id="UP001634747"/>
    </source>
</evidence>